<dbReference type="Gene3D" id="1.10.287.130">
    <property type="match status" value="1"/>
</dbReference>
<evidence type="ECO:0000256" key="5">
    <source>
        <dbReference type="ARBA" id="ARBA00022679"/>
    </source>
</evidence>
<proteinExistence type="predicted"/>
<dbReference type="InterPro" id="IPR005467">
    <property type="entry name" value="His_kinase_dom"/>
</dbReference>
<dbReference type="SMART" id="SM00388">
    <property type="entry name" value="HisKA"/>
    <property type="match status" value="1"/>
</dbReference>
<sequence length="387" mass="40805">MARLERLGLPSRLFAALALVVCAGAGTLLAVALLIAPTAFDTHLRRSGAVDLTPGVLTHVDRAFTQATLISLTAAITVAIIAAGLIAWLIARRLAAPVAGLAAATTRIADGNYDTDLADPRLGPEFAALTRAVNQLGRKLATSEQTRRRLLADLGHELRTPIAALEATVEAITDGVLPVDEETLTTLADQASRLRRLSTDLESVSRAEERQLALHPQPARLADLARRAANALRPRYQAADVDLRTSADEPGPTVTVDHDRLVEALMNLLDNALRHTPPGGVVTVTTDWPDGGPARVTVVDTGEGFPPDRAAHLFERFYRTDPARGHSAAPPGHGPGRHGSGIGLTITQAIIRAHHGNVTAHSAGPGEGATFTVTLPATTPRRSGTDR</sequence>
<dbReference type="CDD" id="cd00082">
    <property type="entry name" value="HisKA"/>
    <property type="match status" value="1"/>
</dbReference>
<evidence type="ECO:0000313" key="15">
    <source>
        <dbReference type="EMBL" id="GGL10426.1"/>
    </source>
</evidence>
<dbReference type="EMBL" id="BMMX01000034">
    <property type="protein sequence ID" value="GGL10426.1"/>
    <property type="molecule type" value="Genomic_DNA"/>
</dbReference>
<protein>
    <recommendedName>
        <fullName evidence="3">histidine kinase</fullName>
        <ecNumber evidence="3">2.7.13.3</ecNumber>
    </recommendedName>
</protein>
<feature type="region of interest" description="Disordered" evidence="11">
    <location>
        <begin position="362"/>
        <end position="387"/>
    </location>
</feature>
<dbReference type="CDD" id="cd00075">
    <property type="entry name" value="HATPase"/>
    <property type="match status" value="1"/>
</dbReference>
<dbReference type="Gene3D" id="6.10.340.10">
    <property type="match status" value="1"/>
</dbReference>
<evidence type="ECO:0000256" key="8">
    <source>
        <dbReference type="ARBA" id="ARBA00022989"/>
    </source>
</evidence>
<keyword evidence="6 12" id="KW-0812">Transmembrane</keyword>
<keyword evidence="16" id="KW-1185">Reference proteome</keyword>
<dbReference type="Proteomes" id="UP000656042">
    <property type="component" value="Unassembled WGS sequence"/>
</dbReference>
<evidence type="ECO:0000256" key="3">
    <source>
        <dbReference type="ARBA" id="ARBA00012438"/>
    </source>
</evidence>
<dbReference type="PANTHER" id="PTHR45436">
    <property type="entry name" value="SENSOR HISTIDINE KINASE YKOH"/>
    <property type="match status" value="1"/>
</dbReference>
<evidence type="ECO:0000256" key="6">
    <source>
        <dbReference type="ARBA" id="ARBA00022692"/>
    </source>
</evidence>
<evidence type="ECO:0000256" key="2">
    <source>
        <dbReference type="ARBA" id="ARBA00004236"/>
    </source>
</evidence>
<comment type="catalytic activity">
    <reaction evidence="1">
        <text>ATP + protein L-histidine = ADP + protein N-phospho-L-histidine.</text>
        <dbReference type="EC" id="2.7.13.3"/>
    </reaction>
</comment>
<dbReference type="SUPFAM" id="SSF47384">
    <property type="entry name" value="Homodimeric domain of signal transducing histidine kinase"/>
    <property type="match status" value="1"/>
</dbReference>
<dbReference type="EC" id="2.7.13.3" evidence="3"/>
<reference evidence="15" key="1">
    <citation type="journal article" date="2014" name="Int. J. Syst. Evol. Microbiol.">
        <title>Complete genome sequence of Corynebacterium casei LMG S-19264T (=DSM 44701T), isolated from a smear-ripened cheese.</title>
        <authorList>
            <consortium name="US DOE Joint Genome Institute (JGI-PGF)"/>
            <person name="Walter F."/>
            <person name="Albersmeier A."/>
            <person name="Kalinowski J."/>
            <person name="Ruckert C."/>
        </authorList>
    </citation>
    <scope>NUCLEOTIDE SEQUENCE</scope>
    <source>
        <strain evidence="15">CGMCC 4.7299</strain>
    </source>
</reference>
<evidence type="ECO:0000259" key="14">
    <source>
        <dbReference type="PROSITE" id="PS50885"/>
    </source>
</evidence>
<dbReference type="InterPro" id="IPR003594">
    <property type="entry name" value="HATPase_dom"/>
</dbReference>
<feature type="transmembrane region" description="Helical" evidence="12">
    <location>
        <begin position="69"/>
        <end position="91"/>
    </location>
</feature>
<feature type="transmembrane region" description="Helical" evidence="12">
    <location>
        <begin position="12"/>
        <end position="36"/>
    </location>
</feature>
<evidence type="ECO:0000256" key="4">
    <source>
        <dbReference type="ARBA" id="ARBA00022553"/>
    </source>
</evidence>
<feature type="domain" description="Histidine kinase" evidence="13">
    <location>
        <begin position="153"/>
        <end position="379"/>
    </location>
</feature>
<dbReference type="InterPro" id="IPR036097">
    <property type="entry name" value="HisK_dim/P_sf"/>
</dbReference>
<dbReference type="InterPro" id="IPR036890">
    <property type="entry name" value="HATPase_C_sf"/>
</dbReference>
<organism evidence="15 16">
    <name type="scientific">Mangrovihabitans endophyticus</name>
    <dbReference type="NCBI Taxonomy" id="1751298"/>
    <lineage>
        <taxon>Bacteria</taxon>
        <taxon>Bacillati</taxon>
        <taxon>Actinomycetota</taxon>
        <taxon>Actinomycetes</taxon>
        <taxon>Micromonosporales</taxon>
        <taxon>Micromonosporaceae</taxon>
        <taxon>Mangrovihabitans</taxon>
    </lineage>
</organism>
<dbReference type="SUPFAM" id="SSF158472">
    <property type="entry name" value="HAMP domain-like"/>
    <property type="match status" value="1"/>
</dbReference>
<dbReference type="PANTHER" id="PTHR45436:SF5">
    <property type="entry name" value="SENSOR HISTIDINE KINASE TRCS"/>
    <property type="match status" value="1"/>
</dbReference>
<keyword evidence="8 12" id="KW-1133">Transmembrane helix</keyword>
<dbReference type="PRINTS" id="PR00344">
    <property type="entry name" value="BCTRLSENSOR"/>
</dbReference>
<comment type="caution">
    <text evidence="15">The sequence shown here is derived from an EMBL/GenBank/DDBJ whole genome shotgun (WGS) entry which is preliminary data.</text>
</comment>
<dbReference type="Gene3D" id="3.30.565.10">
    <property type="entry name" value="Histidine kinase-like ATPase, C-terminal domain"/>
    <property type="match status" value="1"/>
</dbReference>
<name>A0A8J3C510_9ACTN</name>
<keyword evidence="4" id="KW-0597">Phosphoprotein</keyword>
<feature type="domain" description="HAMP" evidence="14">
    <location>
        <begin position="92"/>
        <end position="145"/>
    </location>
</feature>
<dbReference type="PROSITE" id="PS50885">
    <property type="entry name" value="HAMP"/>
    <property type="match status" value="1"/>
</dbReference>
<evidence type="ECO:0000259" key="13">
    <source>
        <dbReference type="PROSITE" id="PS50109"/>
    </source>
</evidence>
<dbReference type="RefSeq" id="WP_189081888.1">
    <property type="nucleotide sequence ID" value="NZ_BMMX01000034.1"/>
</dbReference>
<evidence type="ECO:0000256" key="10">
    <source>
        <dbReference type="ARBA" id="ARBA00023136"/>
    </source>
</evidence>
<evidence type="ECO:0000256" key="12">
    <source>
        <dbReference type="SAM" id="Phobius"/>
    </source>
</evidence>
<gene>
    <name evidence="15" type="ORF">GCM10012284_51480</name>
</gene>
<keyword evidence="5" id="KW-0808">Transferase</keyword>
<reference evidence="15" key="2">
    <citation type="submission" date="2020-09" db="EMBL/GenBank/DDBJ databases">
        <authorList>
            <person name="Sun Q."/>
            <person name="Zhou Y."/>
        </authorList>
    </citation>
    <scope>NUCLEOTIDE SEQUENCE</scope>
    <source>
        <strain evidence="15">CGMCC 4.7299</strain>
    </source>
</reference>
<dbReference type="InterPro" id="IPR050428">
    <property type="entry name" value="TCS_sensor_his_kinase"/>
</dbReference>
<dbReference type="SMART" id="SM00387">
    <property type="entry name" value="HATPase_c"/>
    <property type="match status" value="1"/>
</dbReference>
<evidence type="ECO:0000256" key="9">
    <source>
        <dbReference type="ARBA" id="ARBA00023012"/>
    </source>
</evidence>
<dbReference type="SMART" id="SM00304">
    <property type="entry name" value="HAMP"/>
    <property type="match status" value="2"/>
</dbReference>
<evidence type="ECO:0000313" key="16">
    <source>
        <dbReference type="Proteomes" id="UP000656042"/>
    </source>
</evidence>
<dbReference type="SUPFAM" id="SSF55874">
    <property type="entry name" value="ATPase domain of HSP90 chaperone/DNA topoisomerase II/histidine kinase"/>
    <property type="match status" value="1"/>
</dbReference>
<comment type="subcellular location">
    <subcellularLocation>
        <location evidence="2">Cell membrane</location>
    </subcellularLocation>
</comment>
<keyword evidence="9" id="KW-0902">Two-component regulatory system</keyword>
<dbReference type="Pfam" id="PF00512">
    <property type="entry name" value="HisKA"/>
    <property type="match status" value="1"/>
</dbReference>
<dbReference type="InterPro" id="IPR003661">
    <property type="entry name" value="HisK_dim/P_dom"/>
</dbReference>
<evidence type="ECO:0000256" key="7">
    <source>
        <dbReference type="ARBA" id="ARBA00022777"/>
    </source>
</evidence>
<dbReference type="Pfam" id="PF02518">
    <property type="entry name" value="HATPase_c"/>
    <property type="match status" value="1"/>
</dbReference>
<dbReference type="Pfam" id="PF00672">
    <property type="entry name" value="HAMP"/>
    <property type="match status" value="1"/>
</dbReference>
<keyword evidence="7 15" id="KW-0418">Kinase</keyword>
<accession>A0A8J3C510</accession>
<dbReference type="AlphaFoldDB" id="A0A8J3C510"/>
<evidence type="ECO:0000256" key="1">
    <source>
        <dbReference type="ARBA" id="ARBA00000085"/>
    </source>
</evidence>
<dbReference type="FunFam" id="3.30.565.10:FF:000006">
    <property type="entry name" value="Sensor histidine kinase WalK"/>
    <property type="match status" value="1"/>
</dbReference>
<feature type="compositionally biased region" description="Polar residues" evidence="11">
    <location>
        <begin position="371"/>
        <end position="387"/>
    </location>
</feature>
<keyword evidence="10 12" id="KW-0472">Membrane</keyword>
<dbReference type="PROSITE" id="PS50109">
    <property type="entry name" value="HIS_KIN"/>
    <property type="match status" value="1"/>
</dbReference>
<dbReference type="GO" id="GO:0000155">
    <property type="term" value="F:phosphorelay sensor kinase activity"/>
    <property type="evidence" value="ECO:0007669"/>
    <property type="project" value="InterPro"/>
</dbReference>
<dbReference type="GO" id="GO:0005886">
    <property type="term" value="C:plasma membrane"/>
    <property type="evidence" value="ECO:0007669"/>
    <property type="project" value="UniProtKB-SubCell"/>
</dbReference>
<evidence type="ECO:0000256" key="11">
    <source>
        <dbReference type="SAM" id="MobiDB-lite"/>
    </source>
</evidence>
<dbReference type="InterPro" id="IPR004358">
    <property type="entry name" value="Sig_transdc_His_kin-like_C"/>
</dbReference>
<dbReference type="InterPro" id="IPR003660">
    <property type="entry name" value="HAMP_dom"/>
</dbReference>